<dbReference type="eggNOG" id="COG1032">
    <property type="taxonomic scope" value="Bacteria"/>
</dbReference>
<reference evidence="2" key="1">
    <citation type="submission" date="2011-07" db="EMBL/GenBank/DDBJ databases">
        <title>Complete genome sequence of Acetobacterium woodii.</title>
        <authorList>
            <person name="Poehlein A."/>
            <person name="Schmidt S."/>
            <person name="Kaster A.-K."/>
            <person name="Goenrich M."/>
            <person name="Vollmers J."/>
            <person name="Thuermer A."/>
            <person name="Gottschalk G."/>
            <person name="Thauer R.K."/>
            <person name="Daniel R."/>
            <person name="Mueller V."/>
        </authorList>
    </citation>
    <scope>NUCLEOTIDE SEQUENCE [LARGE SCALE GENOMIC DNA]</scope>
    <source>
        <strain evidence="2">ATCC 29683 / DSM 1030 / JCM 2381 / KCTC 1655 / WB1</strain>
    </source>
</reference>
<reference evidence="1 2" key="2">
    <citation type="journal article" date="2012" name="PLoS ONE">
        <title>An ancient pathway combining carbon dioxide fixation with the generation and utilization of a sodium ion gradient for ATP synthesis.</title>
        <authorList>
            <person name="Poehlein A."/>
            <person name="Schmidt S."/>
            <person name="Kaster A.K."/>
            <person name="Goenrich M."/>
            <person name="Vollmers J."/>
            <person name="Thurmer A."/>
            <person name="Bertsch J."/>
            <person name="Schuchmann K."/>
            <person name="Voigt B."/>
            <person name="Hecker M."/>
            <person name="Daniel R."/>
            <person name="Thauer R.K."/>
            <person name="Gottschalk G."/>
            <person name="Muller V."/>
        </authorList>
    </citation>
    <scope>NUCLEOTIDE SEQUENCE [LARGE SCALE GENOMIC DNA]</scope>
    <source>
        <strain evidence="2">ATCC 29683 / DSM 1030 / JCM 2381 / KCTC 1655 / WB1</strain>
    </source>
</reference>
<dbReference type="InterPro" id="IPR007197">
    <property type="entry name" value="rSAM"/>
</dbReference>
<sequence length="284" mass="33136">MKILRIFPKKTSYTPIDSLVYYPNGIIQSPSWKIFPEFDEIHISCSFTWDRKYCQEMAFQFRSTQDRPVKLGGPAFKSQTDGFTQGLYMKPNIIFTSRGCNNNCPWCIVPKIEGKLKEIQICQGNVIQDNNFLQTSRQHKDKVFRMLKTQKRIQFKGGLEVDLIDDNFVDNVRGLSIDELWLACDTEGAFKNFEKAAVKLVKAGFTREHIKCYALIDGDISKNEERLQKIWWAGAMPFAQLYRDFTNEKTKYSKEVEKFARSWQRPAAINMHMKKGTDFRSFNI</sequence>
<dbReference type="GO" id="GO:0051536">
    <property type="term" value="F:iron-sulfur cluster binding"/>
    <property type="evidence" value="ECO:0007669"/>
    <property type="project" value="InterPro"/>
</dbReference>
<dbReference type="SFLD" id="SFLDS00029">
    <property type="entry name" value="Radical_SAM"/>
    <property type="match status" value="1"/>
</dbReference>
<dbReference type="AlphaFoldDB" id="H6LIV0"/>
<protein>
    <recommendedName>
        <fullName evidence="3">Radical SAM domain protein</fullName>
    </recommendedName>
</protein>
<dbReference type="KEGG" id="awo:Awo_c31110"/>
<dbReference type="HOGENOM" id="CLU_978696_0_0_9"/>
<evidence type="ECO:0000313" key="1">
    <source>
        <dbReference type="EMBL" id="AFA49839.1"/>
    </source>
</evidence>
<dbReference type="OrthoDB" id="9801659at2"/>
<name>H6LIV0_ACEWD</name>
<dbReference type="STRING" id="931626.Awo_c31110"/>
<organism evidence="1 2">
    <name type="scientific">Acetobacterium woodii (strain ATCC 29683 / DSM 1030 / JCM 2381 / KCTC 1655 / WB1)</name>
    <dbReference type="NCBI Taxonomy" id="931626"/>
    <lineage>
        <taxon>Bacteria</taxon>
        <taxon>Bacillati</taxon>
        <taxon>Bacillota</taxon>
        <taxon>Clostridia</taxon>
        <taxon>Eubacteriales</taxon>
        <taxon>Eubacteriaceae</taxon>
        <taxon>Acetobacterium</taxon>
    </lineage>
</organism>
<dbReference type="InterPro" id="IPR058240">
    <property type="entry name" value="rSAM_sf"/>
</dbReference>
<dbReference type="GO" id="GO:0003824">
    <property type="term" value="F:catalytic activity"/>
    <property type="evidence" value="ECO:0007669"/>
    <property type="project" value="InterPro"/>
</dbReference>
<dbReference type="EMBL" id="CP002987">
    <property type="protein sequence ID" value="AFA49839.1"/>
    <property type="molecule type" value="Genomic_DNA"/>
</dbReference>
<dbReference type="Proteomes" id="UP000007177">
    <property type="component" value="Chromosome"/>
</dbReference>
<keyword evidence="2" id="KW-1185">Reference proteome</keyword>
<evidence type="ECO:0008006" key="3">
    <source>
        <dbReference type="Google" id="ProtNLM"/>
    </source>
</evidence>
<dbReference type="RefSeq" id="WP_014357436.1">
    <property type="nucleotide sequence ID" value="NC_016894.1"/>
</dbReference>
<proteinExistence type="predicted"/>
<evidence type="ECO:0000313" key="2">
    <source>
        <dbReference type="Proteomes" id="UP000007177"/>
    </source>
</evidence>
<accession>H6LIV0</accession>
<gene>
    <name evidence="1" type="ordered locus">Awo_c31110</name>
</gene>
<dbReference type="SUPFAM" id="SSF102114">
    <property type="entry name" value="Radical SAM enzymes"/>
    <property type="match status" value="1"/>
</dbReference>